<organism evidence="10 11">
    <name type="scientific">OM182 bacterium BACL3 MAG-120507-bin80</name>
    <dbReference type="NCBI Taxonomy" id="1655577"/>
    <lineage>
        <taxon>Bacteria</taxon>
        <taxon>Pseudomonadati</taxon>
        <taxon>Pseudomonadota</taxon>
        <taxon>Gammaproteobacteria</taxon>
        <taxon>OMG group</taxon>
        <taxon>OM182 clade</taxon>
    </lineage>
</organism>
<evidence type="ECO:0000259" key="9">
    <source>
        <dbReference type="PROSITE" id="PS51330"/>
    </source>
</evidence>
<comment type="caution">
    <text evidence="10">The sequence shown here is derived from an EMBL/GenBank/DDBJ whole genome shotgun (WGS) entry which is preliminary data.</text>
</comment>
<evidence type="ECO:0000313" key="11">
    <source>
        <dbReference type="Proteomes" id="UP000051934"/>
    </source>
</evidence>
<evidence type="ECO:0000256" key="8">
    <source>
        <dbReference type="PIRNR" id="PIRNR000194"/>
    </source>
</evidence>
<dbReference type="GO" id="GO:0006730">
    <property type="term" value="P:one-carbon metabolic process"/>
    <property type="evidence" value="ECO:0007669"/>
    <property type="project" value="UniProtKB-KW"/>
</dbReference>
<dbReference type="Gene3D" id="3.40.430.10">
    <property type="entry name" value="Dihydrofolate Reductase, subunit A"/>
    <property type="match status" value="1"/>
</dbReference>
<name>A0A0R2S018_9GAMM</name>
<dbReference type="PANTHER" id="PTHR48069:SF3">
    <property type="entry name" value="DIHYDROFOLATE REDUCTASE"/>
    <property type="match status" value="1"/>
</dbReference>
<dbReference type="UniPathway" id="UPA00077">
    <property type="reaction ID" value="UER00158"/>
</dbReference>
<accession>A0A0R2S018</accession>
<protein>
    <recommendedName>
        <fullName evidence="3 8">Dihydrofolate reductase</fullName>
        <ecNumber evidence="3 8">1.5.1.3</ecNumber>
    </recommendedName>
</protein>
<dbReference type="GO" id="GO:0070401">
    <property type="term" value="F:NADP+ binding"/>
    <property type="evidence" value="ECO:0007669"/>
    <property type="project" value="UniProtKB-ARBA"/>
</dbReference>
<comment type="pathway">
    <text evidence="1 8">Cofactor biosynthesis; tetrahydrofolate biosynthesis; 5,6,7,8-tetrahydrofolate from 7,8-dihydrofolate: step 1/1.</text>
</comment>
<dbReference type="EMBL" id="LIBB01000564">
    <property type="protein sequence ID" value="KRO68056.1"/>
    <property type="molecule type" value="Genomic_DNA"/>
</dbReference>
<dbReference type="SUPFAM" id="SSF53597">
    <property type="entry name" value="Dihydrofolate reductase-like"/>
    <property type="match status" value="1"/>
</dbReference>
<dbReference type="PANTHER" id="PTHR48069">
    <property type="entry name" value="DIHYDROFOLATE REDUCTASE"/>
    <property type="match status" value="1"/>
</dbReference>
<evidence type="ECO:0000256" key="1">
    <source>
        <dbReference type="ARBA" id="ARBA00004903"/>
    </source>
</evidence>
<keyword evidence="4 8" id="KW-0554">One-carbon metabolism</keyword>
<proteinExistence type="inferred from homology"/>
<keyword evidence="5 8" id="KW-0521">NADP</keyword>
<dbReference type="GO" id="GO:0046655">
    <property type="term" value="P:folic acid metabolic process"/>
    <property type="evidence" value="ECO:0007669"/>
    <property type="project" value="TreeGrafter"/>
</dbReference>
<dbReference type="GO" id="GO:0046654">
    <property type="term" value="P:tetrahydrofolate biosynthetic process"/>
    <property type="evidence" value="ECO:0007669"/>
    <property type="project" value="UniProtKB-UniPathway"/>
</dbReference>
<reference evidence="10 11" key="1">
    <citation type="submission" date="2015-10" db="EMBL/GenBank/DDBJ databases">
        <title>Metagenome-Assembled Genomes uncover a global brackish microbiome.</title>
        <authorList>
            <person name="Hugerth L.W."/>
            <person name="Larsson J."/>
            <person name="Alneberg J."/>
            <person name="Lindh M.V."/>
            <person name="Legrand C."/>
            <person name="Pinhassi J."/>
            <person name="Andersson A.F."/>
        </authorList>
    </citation>
    <scope>NUCLEOTIDE SEQUENCE [LARGE SCALE GENOMIC DNA]</scope>
    <source>
        <strain evidence="10">BACL4 MAG-120507-bin80</strain>
    </source>
</reference>
<dbReference type="EC" id="1.5.1.3" evidence="3 8"/>
<feature type="domain" description="DHFR" evidence="9">
    <location>
        <begin position="2"/>
        <end position="170"/>
    </location>
</feature>
<dbReference type="FunFam" id="3.40.430.10:FF:000001">
    <property type="entry name" value="Dihydrofolate reductase"/>
    <property type="match status" value="1"/>
</dbReference>
<comment type="similarity">
    <text evidence="2 8">Belongs to the dihydrofolate reductase family.</text>
</comment>
<dbReference type="Proteomes" id="UP000051934">
    <property type="component" value="Unassembled WGS sequence"/>
</dbReference>
<dbReference type="PRINTS" id="PR00070">
    <property type="entry name" value="DHFR"/>
</dbReference>
<dbReference type="InterPro" id="IPR012259">
    <property type="entry name" value="DHFR"/>
</dbReference>
<evidence type="ECO:0000313" key="10">
    <source>
        <dbReference type="EMBL" id="KRO68056.1"/>
    </source>
</evidence>
<evidence type="ECO:0000256" key="5">
    <source>
        <dbReference type="ARBA" id="ARBA00022857"/>
    </source>
</evidence>
<dbReference type="InterPro" id="IPR024072">
    <property type="entry name" value="DHFR-like_dom_sf"/>
</dbReference>
<evidence type="ECO:0000256" key="3">
    <source>
        <dbReference type="ARBA" id="ARBA00012856"/>
    </source>
</evidence>
<comment type="catalytic activity">
    <reaction evidence="8">
        <text>(6S)-5,6,7,8-tetrahydrofolate + NADP(+) = 7,8-dihydrofolate + NADPH + H(+)</text>
        <dbReference type="Rhea" id="RHEA:15009"/>
        <dbReference type="ChEBI" id="CHEBI:15378"/>
        <dbReference type="ChEBI" id="CHEBI:57451"/>
        <dbReference type="ChEBI" id="CHEBI:57453"/>
        <dbReference type="ChEBI" id="CHEBI:57783"/>
        <dbReference type="ChEBI" id="CHEBI:58349"/>
        <dbReference type="EC" id="1.5.1.3"/>
    </reaction>
</comment>
<gene>
    <name evidence="10" type="ORF">ABR69_03110</name>
</gene>
<dbReference type="GO" id="GO:0004146">
    <property type="term" value="F:dihydrofolate reductase activity"/>
    <property type="evidence" value="ECO:0007669"/>
    <property type="project" value="UniProtKB-EC"/>
</dbReference>
<dbReference type="PIRSF" id="PIRSF000194">
    <property type="entry name" value="DHFR"/>
    <property type="match status" value="1"/>
</dbReference>
<keyword evidence="6 8" id="KW-0560">Oxidoreductase</keyword>
<evidence type="ECO:0000256" key="2">
    <source>
        <dbReference type="ARBA" id="ARBA00009539"/>
    </source>
</evidence>
<evidence type="ECO:0000256" key="7">
    <source>
        <dbReference type="ARBA" id="ARBA00025067"/>
    </source>
</evidence>
<dbReference type="AlphaFoldDB" id="A0A0R2S018"/>
<dbReference type="Pfam" id="PF00186">
    <property type="entry name" value="DHFR_1"/>
    <property type="match status" value="1"/>
</dbReference>
<evidence type="ECO:0000256" key="6">
    <source>
        <dbReference type="ARBA" id="ARBA00023002"/>
    </source>
</evidence>
<dbReference type="CDD" id="cd00209">
    <property type="entry name" value="DHFR"/>
    <property type="match status" value="1"/>
</dbReference>
<comment type="function">
    <text evidence="7 8">Key enzyme in folate metabolism. Catalyzes an essential reaction for de novo glycine and purine synthesis, and for DNA precursor synthesis.</text>
</comment>
<sequence length="173" mass="19185">MKLSLIVAMAENRTIGRDNTLPWHLSEDLKYFRRTTTGHCIIMGRNTWESIGRPLPNRRSIVVSSNPNYIAEGAEVVSSLAAAKALAESISAELGVDEAFVIGGARLYADALQQAECFHLTRVQASVEGDTHLPEFDEDEWQEVAREEFAAEGQGEGENPYAYSICKLVRLRT</sequence>
<dbReference type="PROSITE" id="PS51330">
    <property type="entry name" value="DHFR_2"/>
    <property type="match status" value="1"/>
</dbReference>
<dbReference type="InterPro" id="IPR001796">
    <property type="entry name" value="DHFR_dom"/>
</dbReference>
<dbReference type="GO" id="GO:0005829">
    <property type="term" value="C:cytosol"/>
    <property type="evidence" value="ECO:0007669"/>
    <property type="project" value="TreeGrafter"/>
</dbReference>
<evidence type="ECO:0000256" key="4">
    <source>
        <dbReference type="ARBA" id="ARBA00022563"/>
    </source>
</evidence>
<dbReference type="GO" id="GO:0046452">
    <property type="term" value="P:dihydrofolate metabolic process"/>
    <property type="evidence" value="ECO:0007669"/>
    <property type="project" value="TreeGrafter"/>
</dbReference>